<name>A0ABX8C3K1_9ACTN</name>
<dbReference type="Pfam" id="PF01243">
    <property type="entry name" value="PNPOx_N"/>
    <property type="match status" value="1"/>
</dbReference>
<feature type="domain" description="Pyridoxamine 5'-phosphate oxidase N-terminal" evidence="2">
    <location>
        <begin position="6"/>
        <end position="135"/>
    </location>
</feature>
<dbReference type="PANTHER" id="PTHR35176">
    <property type="entry name" value="HEME OXYGENASE HI_0854-RELATED"/>
    <property type="match status" value="1"/>
</dbReference>
<dbReference type="RefSeq" id="WP_212641860.1">
    <property type="nucleotide sequence ID" value="NZ_CP074132.1"/>
</dbReference>
<protein>
    <submittedName>
        <fullName evidence="3">TIGR03668 family PPOX class F420-dependent oxidoreductase</fullName>
    </submittedName>
</protein>
<dbReference type="InterPro" id="IPR011576">
    <property type="entry name" value="Pyridox_Oxase_N"/>
</dbReference>
<dbReference type="Gene3D" id="2.30.110.10">
    <property type="entry name" value="Electron Transport, Fmn-binding Protein, Chain A"/>
    <property type="match status" value="1"/>
</dbReference>
<dbReference type="InterPro" id="IPR012349">
    <property type="entry name" value="Split_barrel_FMN-bd"/>
</dbReference>
<proteinExistence type="predicted"/>
<dbReference type="InterPro" id="IPR019967">
    <property type="entry name" value="F420-dep_enz_PPOX_Rv0121"/>
</dbReference>
<accession>A0ABX8C3K1</accession>
<evidence type="ECO:0000313" key="4">
    <source>
        <dbReference type="Proteomes" id="UP000678016"/>
    </source>
</evidence>
<gene>
    <name evidence="3" type="ORF">KGD83_27850</name>
</gene>
<evidence type="ECO:0000313" key="3">
    <source>
        <dbReference type="EMBL" id="QUX28955.1"/>
    </source>
</evidence>
<reference evidence="4" key="1">
    <citation type="submission" date="2021-05" db="EMBL/GenBank/DDBJ databases">
        <title>Direct Submission.</title>
        <authorList>
            <person name="Li K."/>
            <person name="Gao J."/>
        </authorList>
    </citation>
    <scope>NUCLEOTIDE SEQUENCE [LARGE SCALE GENOMIC DNA]</scope>
    <source>
        <strain evidence="4">HDS12</strain>
    </source>
</reference>
<organism evidence="3 4">
    <name type="scientific">Nocardiopsis akebiae</name>
    <dbReference type="NCBI Taxonomy" id="2831968"/>
    <lineage>
        <taxon>Bacteria</taxon>
        <taxon>Bacillati</taxon>
        <taxon>Actinomycetota</taxon>
        <taxon>Actinomycetes</taxon>
        <taxon>Streptosporangiales</taxon>
        <taxon>Nocardiopsidaceae</taxon>
        <taxon>Nocardiopsis</taxon>
    </lineage>
</organism>
<sequence length="154" mass="17714">MRWSPERSREMFARSRVARLATVGEHGQPHLVPVVFAAYGDTIAIPVDRKPKTTYRLRRLLDIEGNPRVSLLADEYSDDWDRLWWVRADGEALVLHDGPAWTEARDRLVERYPQYRDTPPEEAIILVEVRHWSGWSVAEEPDAESGAEPGTSEH</sequence>
<keyword evidence="4" id="KW-1185">Reference proteome</keyword>
<dbReference type="EMBL" id="CP074132">
    <property type="protein sequence ID" value="QUX28955.1"/>
    <property type="molecule type" value="Genomic_DNA"/>
</dbReference>
<dbReference type="SUPFAM" id="SSF50475">
    <property type="entry name" value="FMN-binding split barrel"/>
    <property type="match status" value="1"/>
</dbReference>
<dbReference type="Proteomes" id="UP000678016">
    <property type="component" value="Chromosome"/>
</dbReference>
<dbReference type="NCBIfam" id="TIGR03668">
    <property type="entry name" value="Rv0121_F420"/>
    <property type="match status" value="1"/>
</dbReference>
<evidence type="ECO:0000256" key="1">
    <source>
        <dbReference type="ARBA" id="ARBA00023002"/>
    </source>
</evidence>
<evidence type="ECO:0000259" key="2">
    <source>
        <dbReference type="Pfam" id="PF01243"/>
    </source>
</evidence>
<dbReference type="InterPro" id="IPR052019">
    <property type="entry name" value="F420H2_bilvrd_red/Heme_oxyg"/>
</dbReference>
<keyword evidence="1" id="KW-0560">Oxidoreductase</keyword>
<dbReference type="PANTHER" id="PTHR35176:SF2">
    <property type="entry name" value="F420H(2)-DEPENDENT REDUCTASE RV1155"/>
    <property type="match status" value="1"/>
</dbReference>